<dbReference type="Proteomes" id="UP000270094">
    <property type="component" value="Unassembled WGS sequence"/>
</dbReference>
<organism evidence="3 4">
    <name type="scientific">Strongylus vulgaris</name>
    <name type="common">Blood worm</name>
    <dbReference type="NCBI Taxonomy" id="40348"/>
    <lineage>
        <taxon>Eukaryota</taxon>
        <taxon>Metazoa</taxon>
        <taxon>Ecdysozoa</taxon>
        <taxon>Nematoda</taxon>
        <taxon>Chromadorea</taxon>
        <taxon>Rhabditida</taxon>
        <taxon>Rhabditina</taxon>
        <taxon>Rhabditomorpha</taxon>
        <taxon>Strongyloidea</taxon>
        <taxon>Strongylidae</taxon>
        <taxon>Strongylus</taxon>
    </lineage>
</organism>
<gene>
    <name evidence="3" type="ORF">SVUK_LOCUS18164</name>
</gene>
<accession>A0A3P7JID8</accession>
<proteinExistence type="predicted"/>
<evidence type="ECO:0000313" key="4">
    <source>
        <dbReference type="Proteomes" id="UP000270094"/>
    </source>
</evidence>
<dbReference type="AlphaFoldDB" id="A0A3P7JID8"/>
<protein>
    <recommendedName>
        <fullName evidence="2">Ground-like domain-containing protein</fullName>
    </recommendedName>
</protein>
<evidence type="ECO:0000259" key="2">
    <source>
        <dbReference type="Pfam" id="PF04155"/>
    </source>
</evidence>
<keyword evidence="4" id="KW-1185">Reference proteome</keyword>
<feature type="region of interest" description="Disordered" evidence="1">
    <location>
        <begin position="91"/>
        <end position="114"/>
    </location>
</feature>
<dbReference type="EMBL" id="UYYB01121475">
    <property type="protein sequence ID" value="VDM83166.1"/>
    <property type="molecule type" value="Genomic_DNA"/>
</dbReference>
<evidence type="ECO:0000256" key="1">
    <source>
        <dbReference type="SAM" id="MobiDB-lite"/>
    </source>
</evidence>
<dbReference type="OrthoDB" id="5819427at2759"/>
<dbReference type="InterPro" id="IPR007284">
    <property type="entry name" value="Ground-like_dom"/>
</dbReference>
<dbReference type="Pfam" id="PF04155">
    <property type="entry name" value="Ground-like"/>
    <property type="match status" value="1"/>
</dbReference>
<name>A0A3P7JID8_STRVU</name>
<evidence type="ECO:0000313" key="3">
    <source>
        <dbReference type="EMBL" id="VDM83166.1"/>
    </source>
</evidence>
<reference evidence="3 4" key="1">
    <citation type="submission" date="2018-11" db="EMBL/GenBank/DDBJ databases">
        <authorList>
            <consortium name="Pathogen Informatics"/>
        </authorList>
    </citation>
    <scope>NUCLEOTIDE SEQUENCE [LARGE SCALE GENOMIC DNA]</scope>
</reference>
<feature type="domain" description="Ground-like" evidence="2">
    <location>
        <begin position="112"/>
        <end position="182"/>
    </location>
</feature>
<sequence>MLPPHYRPAPYMPRGYVTPYAPMPTYAPPPPPLPPPPPPPYHQPLPGAGYVQPGYRPPVNDCCGRCAAVCGPRGRRSFNLDFRPSQVLAKSAKTVKAGGKDPNSTLDAEQKDQRCSSKELKEVMSKISYRSPSVAKRLIQRIAEEKFGGYFSVFCSADDFTYVSRGEMYCQTENEGVVCYAFRHH</sequence>